<reference evidence="1 2" key="1">
    <citation type="submission" date="2019-02" db="EMBL/GenBank/DDBJ databases">
        <title>Deep-cultivation of Planctomycetes and their phenomic and genomic characterization uncovers novel biology.</title>
        <authorList>
            <person name="Wiegand S."/>
            <person name="Jogler M."/>
            <person name="Boedeker C."/>
            <person name="Pinto D."/>
            <person name="Vollmers J."/>
            <person name="Rivas-Marin E."/>
            <person name="Kohn T."/>
            <person name="Peeters S.H."/>
            <person name="Heuer A."/>
            <person name="Rast P."/>
            <person name="Oberbeckmann S."/>
            <person name="Bunk B."/>
            <person name="Jeske O."/>
            <person name="Meyerdierks A."/>
            <person name="Storesund J.E."/>
            <person name="Kallscheuer N."/>
            <person name="Luecker S."/>
            <person name="Lage O.M."/>
            <person name="Pohl T."/>
            <person name="Merkel B.J."/>
            <person name="Hornburger P."/>
            <person name="Mueller R.-W."/>
            <person name="Bruemmer F."/>
            <person name="Labrenz M."/>
            <person name="Spormann A.M."/>
            <person name="Op Den Camp H."/>
            <person name="Overmann J."/>
            <person name="Amann R."/>
            <person name="Jetten M.S.M."/>
            <person name="Mascher T."/>
            <person name="Medema M.H."/>
            <person name="Devos D.P."/>
            <person name="Kaster A.-K."/>
            <person name="Ovreas L."/>
            <person name="Rohde M."/>
            <person name="Galperin M.Y."/>
            <person name="Jogler C."/>
        </authorList>
    </citation>
    <scope>NUCLEOTIDE SEQUENCE [LARGE SCALE GENOMIC DNA]</scope>
    <source>
        <strain evidence="1 2">CA85</strain>
    </source>
</reference>
<accession>A0A5C5WXM6</accession>
<protein>
    <submittedName>
        <fullName evidence="1">Inner membrane protein YiaV</fullName>
    </submittedName>
</protein>
<evidence type="ECO:0000313" key="1">
    <source>
        <dbReference type="EMBL" id="TWT55358.1"/>
    </source>
</evidence>
<dbReference type="AlphaFoldDB" id="A0A5C5WXM6"/>
<proteinExistence type="predicted"/>
<dbReference type="RefSeq" id="WP_186775160.1">
    <property type="nucleotide sequence ID" value="NZ_SJPK01000026.1"/>
</dbReference>
<dbReference type="EMBL" id="SJPK01000026">
    <property type="protein sequence ID" value="TWT55358.1"/>
    <property type="molecule type" value="Genomic_DNA"/>
</dbReference>
<name>A0A5C5WXM6_9BACT</name>
<evidence type="ECO:0000313" key="2">
    <source>
        <dbReference type="Proteomes" id="UP000318053"/>
    </source>
</evidence>
<comment type="caution">
    <text evidence="1">The sequence shown here is derived from an EMBL/GenBank/DDBJ whole genome shotgun (WGS) entry which is preliminary data.</text>
</comment>
<keyword evidence="2" id="KW-1185">Reference proteome</keyword>
<gene>
    <name evidence="1" type="primary">yiaV_2</name>
    <name evidence="1" type="ORF">CA85_49310</name>
</gene>
<dbReference type="Proteomes" id="UP000318053">
    <property type="component" value="Unassembled WGS sequence"/>
</dbReference>
<sequence>MNVAIEFDDDALDGYQIVPGSTGQVAIYSDHLPEVAVLRRVLLRMKSWANSLFSDGH</sequence>
<organism evidence="1 2">
    <name type="scientific">Allorhodopirellula solitaria</name>
    <dbReference type="NCBI Taxonomy" id="2527987"/>
    <lineage>
        <taxon>Bacteria</taxon>
        <taxon>Pseudomonadati</taxon>
        <taxon>Planctomycetota</taxon>
        <taxon>Planctomycetia</taxon>
        <taxon>Pirellulales</taxon>
        <taxon>Pirellulaceae</taxon>
        <taxon>Allorhodopirellula</taxon>
    </lineage>
</organism>